<keyword evidence="5 18" id="KW-1003">Cell membrane</keyword>
<dbReference type="PROSITE" id="PS00154">
    <property type="entry name" value="ATPASE_E1_E2"/>
    <property type="match status" value="1"/>
</dbReference>
<dbReference type="GO" id="GO:0140581">
    <property type="term" value="F:P-type monovalent copper transporter activity"/>
    <property type="evidence" value="ECO:0007669"/>
    <property type="project" value="UniProtKB-EC"/>
</dbReference>
<evidence type="ECO:0000256" key="11">
    <source>
        <dbReference type="ARBA" id="ARBA00022840"/>
    </source>
</evidence>
<dbReference type="GO" id="GO:0060003">
    <property type="term" value="P:copper ion export"/>
    <property type="evidence" value="ECO:0007669"/>
    <property type="project" value="UniProtKB-ARBA"/>
</dbReference>
<dbReference type="NCBIfam" id="TIGR00003">
    <property type="entry name" value="copper ion binding protein"/>
    <property type="match status" value="2"/>
</dbReference>
<dbReference type="InterPro" id="IPR027256">
    <property type="entry name" value="P-typ_ATPase_IB"/>
</dbReference>
<dbReference type="RefSeq" id="WP_058936688.1">
    <property type="nucleotide sequence ID" value="NZ_CP013729.1"/>
</dbReference>
<evidence type="ECO:0000256" key="2">
    <source>
        <dbReference type="ARBA" id="ARBA00006024"/>
    </source>
</evidence>
<dbReference type="Gene3D" id="3.40.1110.10">
    <property type="entry name" value="Calcium-transporting ATPase, cytoplasmic domain N"/>
    <property type="match status" value="1"/>
</dbReference>
<evidence type="ECO:0000256" key="10">
    <source>
        <dbReference type="ARBA" id="ARBA00022796"/>
    </source>
</evidence>
<evidence type="ECO:0000256" key="13">
    <source>
        <dbReference type="ARBA" id="ARBA00022967"/>
    </source>
</evidence>
<dbReference type="InterPro" id="IPR017969">
    <property type="entry name" value="Heavy-metal-associated_CS"/>
</dbReference>
<dbReference type="SUPFAM" id="SSF55008">
    <property type="entry name" value="HMA, heavy metal-associated domain"/>
    <property type="match status" value="2"/>
</dbReference>
<dbReference type="FunFam" id="3.30.70.100:FF:000005">
    <property type="entry name" value="Copper-exporting P-type ATPase A"/>
    <property type="match status" value="2"/>
</dbReference>
<dbReference type="GO" id="GO:0005886">
    <property type="term" value="C:plasma membrane"/>
    <property type="evidence" value="ECO:0007669"/>
    <property type="project" value="UniProtKB-SubCell"/>
</dbReference>
<keyword evidence="16" id="KW-0406">Ion transport</keyword>
<dbReference type="CDD" id="cd00371">
    <property type="entry name" value="HMA"/>
    <property type="match status" value="2"/>
</dbReference>
<dbReference type="InterPro" id="IPR059000">
    <property type="entry name" value="ATPase_P-type_domA"/>
</dbReference>
<dbReference type="FunFam" id="3.40.50.1000:FF:000020">
    <property type="entry name" value="Probable cation-transporting P-type ATPase"/>
    <property type="match status" value="1"/>
</dbReference>
<evidence type="ECO:0000256" key="17">
    <source>
        <dbReference type="ARBA" id="ARBA00023136"/>
    </source>
</evidence>
<keyword evidence="6 18" id="KW-0812">Transmembrane</keyword>
<dbReference type="PRINTS" id="PR00943">
    <property type="entry name" value="CUATPASE"/>
</dbReference>
<dbReference type="PANTHER" id="PTHR43520">
    <property type="entry name" value="ATP7, ISOFORM B"/>
    <property type="match status" value="1"/>
</dbReference>
<dbReference type="EMBL" id="CP013729">
    <property type="protein sequence ID" value="ALV08797.1"/>
    <property type="molecule type" value="Genomic_DNA"/>
</dbReference>
<feature type="transmembrane region" description="Helical" evidence="18">
    <location>
        <begin position="455"/>
        <end position="481"/>
    </location>
</feature>
<dbReference type="InterPro" id="IPR044492">
    <property type="entry name" value="P_typ_ATPase_HD_dom"/>
</dbReference>
<dbReference type="InterPro" id="IPR023299">
    <property type="entry name" value="ATPase_P-typ_cyto_dom_N"/>
</dbReference>
<dbReference type="GO" id="GO:0055070">
    <property type="term" value="P:copper ion homeostasis"/>
    <property type="evidence" value="ECO:0007669"/>
    <property type="project" value="TreeGrafter"/>
</dbReference>
<reference evidence="20 21" key="1">
    <citation type="submission" date="2015-12" db="EMBL/GenBank/DDBJ databases">
        <title>Complete genome of Roseateles depolymerans KCTC 42856.</title>
        <authorList>
            <person name="Kim K.M."/>
        </authorList>
    </citation>
    <scope>NUCLEOTIDE SEQUENCE [LARGE SCALE GENOMIC DNA]</scope>
    <source>
        <strain evidence="20 21">KCTC 42856</strain>
    </source>
</reference>
<dbReference type="GO" id="GO:0016887">
    <property type="term" value="F:ATP hydrolysis activity"/>
    <property type="evidence" value="ECO:0007669"/>
    <property type="project" value="InterPro"/>
</dbReference>
<keyword evidence="21" id="KW-1185">Reference proteome</keyword>
<evidence type="ECO:0000256" key="1">
    <source>
        <dbReference type="ARBA" id="ARBA00004651"/>
    </source>
</evidence>
<dbReference type="InterPro" id="IPR036163">
    <property type="entry name" value="HMA_dom_sf"/>
</dbReference>
<dbReference type="Pfam" id="PF00702">
    <property type="entry name" value="Hydrolase"/>
    <property type="match status" value="1"/>
</dbReference>
<dbReference type="FunFam" id="2.70.150.10:FF:000020">
    <property type="entry name" value="Copper-exporting P-type ATPase A"/>
    <property type="match status" value="1"/>
</dbReference>
<dbReference type="Pfam" id="PF00403">
    <property type="entry name" value="HMA"/>
    <property type="match status" value="2"/>
</dbReference>
<dbReference type="Pfam" id="PF00122">
    <property type="entry name" value="E1-E2_ATPase"/>
    <property type="match status" value="1"/>
</dbReference>
<dbReference type="GO" id="GO:0005507">
    <property type="term" value="F:copper ion binding"/>
    <property type="evidence" value="ECO:0007669"/>
    <property type="project" value="InterPro"/>
</dbReference>
<dbReference type="EC" id="7.2.2.8" evidence="3"/>
<evidence type="ECO:0000313" key="20">
    <source>
        <dbReference type="EMBL" id="ALV08797.1"/>
    </source>
</evidence>
<keyword evidence="10" id="KW-0187">Copper transport</keyword>
<evidence type="ECO:0000256" key="3">
    <source>
        <dbReference type="ARBA" id="ARBA00012517"/>
    </source>
</evidence>
<dbReference type="STRING" id="76731.RD2015_4354"/>
<dbReference type="SUPFAM" id="SSF81653">
    <property type="entry name" value="Calcium ATPase, transduction domain A"/>
    <property type="match status" value="1"/>
</dbReference>
<dbReference type="InterPro" id="IPR036412">
    <property type="entry name" value="HAD-like_sf"/>
</dbReference>
<sequence length="823" mass="84972">MNTAAPTLPSPSAGANAGVPLVELRLPIQGMTCASCVRRVEKRLNAVPGVAAAEVNLATEQATVRAEAALPVQALREAVQAAGFQVPEQSTQLVITGMTCASCVGRVERALRKVPGVQQADVNLATETAHVSTLGGVSPDALIAAVTQAGYAAREAGGETTGEAAAPARPPWSHTGGPVLVAALLSAPLVLPMLGMLVGQHWMLSGGWQWLLATPVQFWLGARFYRAGWAALKDRSGNMDLLVALGTSAAYGLSVYNLLTASPHAGHDGAPLPLYFESSAVVITLVLLGKWLEARAKRQTLGALAALKALRPETARVRRNGQDLDLPMAQLQQGDLLVVRPGERMPADGRITEGQSLVDESMITGESMPQSRGPGDRVVGGSVNGEGLLLVTVTALGAESTLSRIVRMVENAQAGKAPIQRMVDQVSAVFVPVVIALALLTAAAWGLLAGDGSQAVIHAVAVLVIACPCALGLATPAAIMVGTGVAARHGLLIKDAQALEQARSVTTVVFDKTGTLTEGRPQLEALRPLNGLTEADALSLAASLQQGSEHPLGRAVREAAAERGLQGAPATDVRAVAGRGIEGLVQGRRLILGSRQWLVSLGTPAATLDDAAASAHAQGMTVSWLAEHPGDSAPLPLALLAFGDRLKPEAAAAVRQLREMGLRTVMLTGDNRAAAQTVADTLGLDEVHAELLPEDKARHVAQLRSAGAQVAMVGDGINDAPALAAADVGMAMGGGTDVAMETAGITLMRGDPRLVAQAIGISRATVRKIRQNLFWAFVYNLLGIPLAALGLLSPVIAGAAMALSSVSVLGNALLLKRWKGDAR</sequence>
<dbReference type="SUPFAM" id="SSF81665">
    <property type="entry name" value="Calcium ATPase, transmembrane domain M"/>
    <property type="match status" value="1"/>
</dbReference>
<dbReference type="SUPFAM" id="SSF56784">
    <property type="entry name" value="HAD-like"/>
    <property type="match status" value="1"/>
</dbReference>
<proteinExistence type="inferred from homology"/>
<dbReference type="InterPro" id="IPR023298">
    <property type="entry name" value="ATPase_P-typ_TM_dom_sf"/>
</dbReference>
<evidence type="ECO:0000256" key="4">
    <source>
        <dbReference type="ARBA" id="ARBA00022448"/>
    </source>
</evidence>
<keyword evidence="11 18" id="KW-0067">ATP-binding</keyword>
<name>A0A0U3MJB3_9BURK</name>
<evidence type="ECO:0000313" key="21">
    <source>
        <dbReference type="Proteomes" id="UP000060699"/>
    </source>
</evidence>
<dbReference type="AlphaFoldDB" id="A0A0U3MJB3"/>
<dbReference type="NCBIfam" id="TIGR01525">
    <property type="entry name" value="ATPase-IB_hvy"/>
    <property type="match status" value="1"/>
</dbReference>
<dbReference type="Gene3D" id="3.40.50.1000">
    <property type="entry name" value="HAD superfamily/HAD-like"/>
    <property type="match status" value="1"/>
</dbReference>
<dbReference type="NCBIfam" id="TIGR01494">
    <property type="entry name" value="ATPase_P-type"/>
    <property type="match status" value="1"/>
</dbReference>
<keyword evidence="4" id="KW-0813">Transport</keyword>
<evidence type="ECO:0000256" key="16">
    <source>
        <dbReference type="ARBA" id="ARBA00023065"/>
    </source>
</evidence>
<organism evidence="20 21">
    <name type="scientific">Roseateles depolymerans</name>
    <dbReference type="NCBI Taxonomy" id="76731"/>
    <lineage>
        <taxon>Bacteria</taxon>
        <taxon>Pseudomonadati</taxon>
        <taxon>Pseudomonadota</taxon>
        <taxon>Betaproteobacteria</taxon>
        <taxon>Burkholderiales</taxon>
        <taxon>Sphaerotilaceae</taxon>
        <taxon>Roseateles</taxon>
    </lineage>
</organism>
<evidence type="ECO:0000259" key="19">
    <source>
        <dbReference type="PROSITE" id="PS50846"/>
    </source>
</evidence>
<dbReference type="SFLD" id="SFLDF00027">
    <property type="entry name" value="p-type_atpase"/>
    <property type="match status" value="1"/>
</dbReference>
<dbReference type="NCBIfam" id="TIGR01511">
    <property type="entry name" value="ATPase-IB1_Cu"/>
    <property type="match status" value="1"/>
</dbReference>
<gene>
    <name evidence="20" type="ORF">RD2015_4354</name>
</gene>
<keyword evidence="7 18" id="KW-0479">Metal-binding</keyword>
<evidence type="ECO:0000256" key="8">
    <source>
        <dbReference type="ARBA" id="ARBA00022737"/>
    </source>
</evidence>
<dbReference type="PRINTS" id="PR00119">
    <property type="entry name" value="CATATPASE"/>
</dbReference>
<feature type="transmembrane region" description="Helical" evidence="18">
    <location>
        <begin position="426"/>
        <end position="449"/>
    </location>
</feature>
<dbReference type="InterPro" id="IPR001757">
    <property type="entry name" value="P_typ_ATPase"/>
</dbReference>
<dbReference type="Gene3D" id="3.30.70.100">
    <property type="match status" value="2"/>
</dbReference>
<dbReference type="InterPro" id="IPR006122">
    <property type="entry name" value="HMA_Cu_ion-bd"/>
</dbReference>
<dbReference type="InterPro" id="IPR018303">
    <property type="entry name" value="ATPase_P-typ_P_site"/>
</dbReference>
<dbReference type="PANTHER" id="PTHR43520:SF8">
    <property type="entry name" value="P-TYPE CU(+) TRANSPORTER"/>
    <property type="match status" value="1"/>
</dbReference>
<protein>
    <recommendedName>
        <fullName evidence="3">P-type Cu(+) transporter</fullName>
        <ecNumber evidence="3">7.2.2.8</ecNumber>
    </recommendedName>
</protein>
<dbReference type="PROSITE" id="PS01047">
    <property type="entry name" value="HMA_1"/>
    <property type="match status" value="2"/>
</dbReference>
<keyword evidence="8" id="KW-0677">Repeat</keyword>
<keyword evidence="9 18" id="KW-0547">Nucleotide-binding</keyword>
<comment type="similarity">
    <text evidence="2 18">Belongs to the cation transport ATPase (P-type) (TC 3.A.3) family. Type IB subfamily.</text>
</comment>
<dbReference type="OrthoDB" id="8552908at2"/>
<feature type="transmembrane region" description="Helical" evidence="18">
    <location>
        <begin position="274"/>
        <end position="292"/>
    </location>
</feature>
<feature type="domain" description="HMA" evidence="19">
    <location>
        <begin position="89"/>
        <end position="154"/>
    </location>
</feature>
<dbReference type="GO" id="GO:0005524">
    <property type="term" value="F:ATP binding"/>
    <property type="evidence" value="ECO:0007669"/>
    <property type="project" value="UniProtKB-UniRule"/>
</dbReference>
<feature type="transmembrane region" description="Helical" evidence="18">
    <location>
        <begin position="795"/>
        <end position="815"/>
    </location>
</feature>
<keyword evidence="13" id="KW-1278">Translocase</keyword>
<evidence type="ECO:0000256" key="15">
    <source>
        <dbReference type="ARBA" id="ARBA00023008"/>
    </source>
</evidence>
<dbReference type="Gene3D" id="2.70.150.10">
    <property type="entry name" value="Calcium-transporting ATPase, cytoplasmic transduction domain A"/>
    <property type="match status" value="1"/>
</dbReference>
<dbReference type="CDD" id="cd02094">
    <property type="entry name" value="P-type_ATPase_Cu-like"/>
    <property type="match status" value="1"/>
</dbReference>
<evidence type="ECO:0000256" key="18">
    <source>
        <dbReference type="RuleBase" id="RU362081"/>
    </source>
</evidence>
<dbReference type="KEGG" id="rdp:RD2015_4354"/>
<evidence type="ECO:0000256" key="9">
    <source>
        <dbReference type="ARBA" id="ARBA00022741"/>
    </source>
</evidence>
<keyword evidence="15" id="KW-0186">Copper</keyword>
<feature type="transmembrane region" description="Helical" evidence="18">
    <location>
        <begin position="237"/>
        <end position="259"/>
    </location>
</feature>
<dbReference type="Proteomes" id="UP000060699">
    <property type="component" value="Chromosome"/>
</dbReference>
<accession>A0A0U3MJB3</accession>
<feature type="transmembrane region" description="Helical" evidence="18">
    <location>
        <begin position="772"/>
        <end position="789"/>
    </location>
</feature>
<keyword evidence="17 18" id="KW-0472">Membrane</keyword>
<dbReference type="InterPro" id="IPR023214">
    <property type="entry name" value="HAD_sf"/>
</dbReference>
<evidence type="ECO:0000256" key="14">
    <source>
        <dbReference type="ARBA" id="ARBA00022989"/>
    </source>
</evidence>
<evidence type="ECO:0000256" key="5">
    <source>
        <dbReference type="ARBA" id="ARBA00022475"/>
    </source>
</evidence>
<evidence type="ECO:0000256" key="12">
    <source>
        <dbReference type="ARBA" id="ARBA00022842"/>
    </source>
</evidence>
<feature type="transmembrane region" description="Helical" evidence="18">
    <location>
        <begin position="208"/>
        <end position="225"/>
    </location>
</feature>
<comment type="subcellular location">
    <subcellularLocation>
        <location evidence="1">Cell membrane</location>
        <topology evidence="1">Multi-pass membrane protein</topology>
    </subcellularLocation>
</comment>
<evidence type="ECO:0000256" key="6">
    <source>
        <dbReference type="ARBA" id="ARBA00022692"/>
    </source>
</evidence>
<dbReference type="SFLD" id="SFLDS00003">
    <property type="entry name" value="Haloacid_Dehalogenase"/>
    <property type="match status" value="1"/>
</dbReference>
<dbReference type="PATRIC" id="fig|76731.3.peg.4461"/>
<keyword evidence="12" id="KW-0460">Magnesium</keyword>
<evidence type="ECO:0000256" key="7">
    <source>
        <dbReference type="ARBA" id="ARBA00022723"/>
    </source>
</evidence>
<dbReference type="InterPro" id="IPR008250">
    <property type="entry name" value="ATPase_P-typ_transduc_dom_A_sf"/>
</dbReference>
<dbReference type="SFLD" id="SFLDG00002">
    <property type="entry name" value="C1.7:_P-type_atpase_like"/>
    <property type="match status" value="1"/>
</dbReference>
<dbReference type="GO" id="GO:0043682">
    <property type="term" value="F:P-type divalent copper transporter activity"/>
    <property type="evidence" value="ECO:0007669"/>
    <property type="project" value="TreeGrafter"/>
</dbReference>
<feature type="domain" description="HMA" evidence="19">
    <location>
        <begin position="22"/>
        <end position="87"/>
    </location>
</feature>
<keyword evidence="14 18" id="KW-1133">Transmembrane helix</keyword>
<dbReference type="PROSITE" id="PS50846">
    <property type="entry name" value="HMA_2"/>
    <property type="match status" value="2"/>
</dbReference>
<dbReference type="InterPro" id="IPR006121">
    <property type="entry name" value="HMA_dom"/>
</dbReference>